<keyword evidence="3" id="KW-1185">Reference proteome</keyword>
<feature type="region of interest" description="Disordered" evidence="1">
    <location>
        <begin position="117"/>
        <end position="143"/>
    </location>
</feature>
<organism evidence="2 3">
    <name type="scientific">Aquamicrobium soli</name>
    <dbReference type="NCBI Taxonomy" id="1811518"/>
    <lineage>
        <taxon>Bacteria</taxon>
        <taxon>Pseudomonadati</taxon>
        <taxon>Pseudomonadota</taxon>
        <taxon>Alphaproteobacteria</taxon>
        <taxon>Hyphomicrobiales</taxon>
        <taxon>Phyllobacteriaceae</taxon>
        <taxon>Aquamicrobium</taxon>
    </lineage>
</organism>
<dbReference type="Pfam" id="PF05119">
    <property type="entry name" value="Terminase_4"/>
    <property type="match status" value="1"/>
</dbReference>
<dbReference type="Proteomes" id="UP001595583">
    <property type="component" value="Unassembled WGS sequence"/>
</dbReference>
<gene>
    <name evidence="2" type="ORF">ACFOHJ_18325</name>
</gene>
<reference evidence="3" key="1">
    <citation type="journal article" date="2019" name="Int. J. Syst. Evol. Microbiol.">
        <title>The Global Catalogue of Microorganisms (GCM) 10K type strain sequencing project: providing services to taxonomists for standard genome sequencing and annotation.</title>
        <authorList>
            <consortium name="The Broad Institute Genomics Platform"/>
            <consortium name="The Broad Institute Genome Sequencing Center for Infectious Disease"/>
            <person name="Wu L."/>
            <person name="Ma J."/>
        </authorList>
    </citation>
    <scope>NUCLEOTIDE SEQUENCE [LARGE SCALE GENOMIC DNA]</scope>
    <source>
        <strain evidence="3">KCTC 52165</strain>
    </source>
</reference>
<evidence type="ECO:0000256" key="1">
    <source>
        <dbReference type="SAM" id="MobiDB-lite"/>
    </source>
</evidence>
<evidence type="ECO:0000313" key="3">
    <source>
        <dbReference type="Proteomes" id="UP001595583"/>
    </source>
</evidence>
<protein>
    <submittedName>
        <fullName evidence="2">P27 family phage terminase small subunit</fullName>
    </submittedName>
</protein>
<dbReference type="InterPro" id="IPR006448">
    <property type="entry name" value="Phage_term_ssu_P27"/>
</dbReference>
<dbReference type="RefSeq" id="WP_378223127.1">
    <property type="nucleotide sequence ID" value="NZ_JBHRTK010000019.1"/>
</dbReference>
<evidence type="ECO:0000313" key="2">
    <source>
        <dbReference type="EMBL" id="MFC3208184.1"/>
    </source>
</evidence>
<dbReference type="EMBL" id="JBHRTK010000019">
    <property type="protein sequence ID" value="MFC3208184.1"/>
    <property type="molecule type" value="Genomic_DNA"/>
</dbReference>
<comment type="caution">
    <text evidence="2">The sequence shown here is derived from an EMBL/GenBank/DDBJ whole genome shotgun (WGS) entry which is preliminary data.</text>
</comment>
<name>A0ABV7KG97_9HYPH</name>
<sequence>MNVIEGTGAIVVEPDWSKLFDDDVEQVSAHEHWRIITTEMKERQLLAPATGHSIQRLVCAYLMFDRMYREVAENGVVTKPRRGNSKAIARISPYFTAMREAGSDAAALEAELGISPRRRGAATKVDRKQAKPRAADAYTSRTG</sequence>
<accession>A0ABV7KG97</accession>
<proteinExistence type="predicted"/>